<gene>
    <name evidence="2" type="ORF">COX41_05190</name>
</gene>
<reference evidence="2 3" key="1">
    <citation type="submission" date="2017-09" db="EMBL/GenBank/DDBJ databases">
        <title>Depth-based differentiation of microbial function through sediment-hosted aquifers and enrichment of novel symbionts in the deep terrestrial subsurface.</title>
        <authorList>
            <person name="Probst A.J."/>
            <person name="Ladd B."/>
            <person name="Jarett J.K."/>
            <person name="Geller-Mcgrath D.E."/>
            <person name="Sieber C.M."/>
            <person name="Emerson J.B."/>
            <person name="Anantharaman K."/>
            <person name="Thomas B.C."/>
            <person name="Malmstrom R."/>
            <person name="Stieglmeier M."/>
            <person name="Klingl A."/>
            <person name="Woyke T."/>
            <person name="Ryan C.M."/>
            <person name="Banfield J.F."/>
        </authorList>
    </citation>
    <scope>NUCLEOTIDE SEQUENCE [LARGE SCALE GENOMIC DNA]</scope>
    <source>
        <strain evidence="2">CG23_combo_of_CG06-09_8_20_14_all_41_10</strain>
    </source>
</reference>
<dbReference type="AlphaFoldDB" id="A0A2G9YIA6"/>
<accession>A0A2G9YIA6</accession>
<proteinExistence type="predicted"/>
<dbReference type="InterPro" id="IPR032601">
    <property type="entry name" value="DUF4900"/>
</dbReference>
<sequence>MNNILKNLKSNRGFAFIAVYLVISVLLIFAIVFVNQSVSQNNTVNIFKRQTAALNAADAGLDRAMVWLRTQGIPPAPGQNQIVTTLAGNLQNGTIYTVVITDLGFVGGSATIRRYMVTSTGTSGNMSRVLRNYVQVDNYARYIWYTDRETFNGTNVWFWSQDHLNGPTHTNAHFNIYGNPIFDGEARSVDDYIRFYNHGNNINLSQTTNPPYDLPVFNNGFVFGADQSTMPTTALSLRSAAASSGISLSGNTTVVLNSNGTMNVTNSNKNPPWNNKNMALPANGALFINNGSLTISGTLNGRLTAGASVDVNIPGNIVYASDPVTNPSSDDTLGIISERDIVISSNAPTNLEINACLMALNTSFYLNNWSSGSPKGTLSVYGGIIQKERGPVGTFNASTGQKISGYSKDYSYDSRLVGSPPPFMPTTGDYLTLSWEEN</sequence>
<feature type="transmembrane region" description="Helical" evidence="1">
    <location>
        <begin position="12"/>
        <end position="34"/>
    </location>
</feature>
<keyword evidence="1" id="KW-1133">Transmembrane helix</keyword>
<keyword evidence="1" id="KW-0812">Transmembrane</keyword>
<organism evidence="2 3">
    <name type="scientific">Candidatus Sherwoodlollariibacterium unditelluris</name>
    <dbReference type="NCBI Taxonomy" id="1974757"/>
    <lineage>
        <taxon>Bacteria</taxon>
        <taxon>Pseudomonadati</taxon>
        <taxon>Candidatus Omnitrophota</taxon>
        <taxon>Candidatus Sherwoodlollariibacterium</taxon>
    </lineage>
</organism>
<evidence type="ECO:0000256" key="1">
    <source>
        <dbReference type="SAM" id="Phobius"/>
    </source>
</evidence>
<dbReference type="EMBL" id="PCRK01000130">
    <property type="protein sequence ID" value="PIP18999.1"/>
    <property type="molecule type" value="Genomic_DNA"/>
</dbReference>
<dbReference type="Pfam" id="PF16241">
    <property type="entry name" value="DUF4900"/>
    <property type="match status" value="1"/>
</dbReference>
<name>A0A2G9YIA6_9BACT</name>
<dbReference type="Proteomes" id="UP000231292">
    <property type="component" value="Unassembled WGS sequence"/>
</dbReference>
<evidence type="ECO:0000313" key="3">
    <source>
        <dbReference type="Proteomes" id="UP000231292"/>
    </source>
</evidence>
<evidence type="ECO:0008006" key="4">
    <source>
        <dbReference type="Google" id="ProtNLM"/>
    </source>
</evidence>
<evidence type="ECO:0000313" key="2">
    <source>
        <dbReference type="EMBL" id="PIP18999.1"/>
    </source>
</evidence>
<comment type="caution">
    <text evidence="2">The sequence shown here is derived from an EMBL/GenBank/DDBJ whole genome shotgun (WGS) entry which is preliminary data.</text>
</comment>
<keyword evidence="1" id="KW-0472">Membrane</keyword>
<protein>
    <recommendedName>
        <fullName evidence="4">DUF4900 domain-containing protein</fullName>
    </recommendedName>
</protein>